<dbReference type="PANTHER" id="PTHR32322">
    <property type="entry name" value="INNER MEMBRANE TRANSPORTER"/>
    <property type="match status" value="1"/>
</dbReference>
<dbReference type="PANTHER" id="PTHR32322:SF2">
    <property type="entry name" value="EAMA DOMAIN-CONTAINING PROTEIN"/>
    <property type="match status" value="1"/>
</dbReference>
<feature type="transmembrane region" description="Helical" evidence="7">
    <location>
        <begin position="37"/>
        <end position="56"/>
    </location>
</feature>
<feature type="transmembrane region" description="Helical" evidence="7">
    <location>
        <begin position="209"/>
        <end position="227"/>
    </location>
</feature>
<feature type="transmembrane region" description="Helical" evidence="7">
    <location>
        <begin position="239"/>
        <end position="258"/>
    </location>
</feature>
<keyword evidence="5 7" id="KW-0472">Membrane</keyword>
<evidence type="ECO:0000313" key="10">
    <source>
        <dbReference type="Proteomes" id="UP000052946"/>
    </source>
</evidence>
<organism evidence="9 10">
    <name type="scientific">Oceanobacillus picturae</name>
    <dbReference type="NCBI Taxonomy" id="171693"/>
    <lineage>
        <taxon>Bacteria</taxon>
        <taxon>Bacillati</taxon>
        <taxon>Bacillota</taxon>
        <taxon>Bacilli</taxon>
        <taxon>Bacillales</taxon>
        <taxon>Bacillaceae</taxon>
        <taxon>Oceanobacillus</taxon>
    </lineage>
</organism>
<protein>
    <submittedName>
        <fullName evidence="9">Inner membrane transporter RhtA</fullName>
    </submittedName>
</protein>
<dbReference type="EMBL" id="BBXV01000024">
    <property type="protein sequence ID" value="GAQ18197.1"/>
    <property type="molecule type" value="Genomic_DNA"/>
</dbReference>
<keyword evidence="3 7" id="KW-0812">Transmembrane</keyword>
<feature type="domain" description="EamA" evidence="8">
    <location>
        <begin position="148"/>
        <end position="280"/>
    </location>
</feature>
<feature type="compositionally biased region" description="Polar residues" evidence="6">
    <location>
        <begin position="308"/>
        <end position="317"/>
    </location>
</feature>
<comment type="similarity">
    <text evidence="2">Belongs to the EamA transporter family.</text>
</comment>
<evidence type="ECO:0000256" key="6">
    <source>
        <dbReference type="SAM" id="MobiDB-lite"/>
    </source>
</evidence>
<evidence type="ECO:0000256" key="3">
    <source>
        <dbReference type="ARBA" id="ARBA00022692"/>
    </source>
</evidence>
<name>A0A0U9H637_9BACI</name>
<feature type="compositionally biased region" description="Basic and acidic residues" evidence="6">
    <location>
        <begin position="319"/>
        <end position="339"/>
    </location>
</feature>
<dbReference type="Proteomes" id="UP000052946">
    <property type="component" value="Unassembled WGS sequence"/>
</dbReference>
<evidence type="ECO:0000313" key="9">
    <source>
        <dbReference type="EMBL" id="GAQ18197.1"/>
    </source>
</evidence>
<feature type="transmembrane region" description="Helical" evidence="7">
    <location>
        <begin position="144"/>
        <end position="165"/>
    </location>
</feature>
<comment type="caution">
    <text evidence="9">The sequence shown here is derived from an EMBL/GenBank/DDBJ whole genome shotgun (WGS) entry which is preliminary data.</text>
</comment>
<dbReference type="InterPro" id="IPR037185">
    <property type="entry name" value="EmrE-like"/>
</dbReference>
<proteinExistence type="inferred from homology"/>
<accession>A0A0U9H637</accession>
<feature type="transmembrane region" description="Helical" evidence="7">
    <location>
        <begin position="177"/>
        <end position="197"/>
    </location>
</feature>
<dbReference type="AlphaFoldDB" id="A0A0U9H637"/>
<dbReference type="InterPro" id="IPR050638">
    <property type="entry name" value="AA-Vitamin_Transporters"/>
</dbReference>
<reference evidence="10" key="1">
    <citation type="submission" date="2015-07" db="EMBL/GenBank/DDBJ databases">
        <title>Draft Genome Sequence of Oceanobacillus picturae Heshi-B3 that Was Isolated from Fermented Rice Bran with Aging Salted Mackerel, Which Was Named Heshiko as Traditional Fermented Seafood in Japan.</title>
        <authorList>
            <person name="Akuzawa S."/>
            <person name="Nakagawa J."/>
            <person name="Kanekatsu T."/>
            <person name="Kanesaki Y."/>
            <person name="Suzuki T."/>
        </authorList>
    </citation>
    <scope>NUCLEOTIDE SEQUENCE [LARGE SCALE GENOMIC DNA]</scope>
    <source>
        <strain evidence="10">Heshi-B3</strain>
    </source>
</reference>
<dbReference type="Pfam" id="PF00892">
    <property type="entry name" value="EamA"/>
    <property type="match status" value="2"/>
</dbReference>
<gene>
    <name evidence="9" type="ORF">OPHB3_2136</name>
</gene>
<comment type="subcellular location">
    <subcellularLocation>
        <location evidence="1">Endomembrane system</location>
        <topology evidence="1">Multi-pass membrane protein</topology>
    </subcellularLocation>
</comment>
<dbReference type="InterPro" id="IPR000620">
    <property type="entry name" value="EamA_dom"/>
</dbReference>
<evidence type="ECO:0000256" key="2">
    <source>
        <dbReference type="ARBA" id="ARBA00007362"/>
    </source>
</evidence>
<reference evidence="9 10" key="2">
    <citation type="journal article" date="2016" name="Genome Announc.">
        <title>Draft Genome Sequence of Oceanobacillus picturae Heshi-B3, Isolated from Fermented Rice Bran in a Traditional Japanese Seafood Dish.</title>
        <authorList>
            <person name="Akuzawa S."/>
            <person name="Nagaoka J."/>
            <person name="Kanekatsu M."/>
            <person name="Kanesaki Y."/>
            <person name="Suzuki T."/>
        </authorList>
    </citation>
    <scope>NUCLEOTIDE SEQUENCE [LARGE SCALE GENOMIC DNA]</scope>
    <source>
        <strain evidence="9 10">Heshi-B3</strain>
    </source>
</reference>
<feature type="transmembrane region" description="Helical" evidence="7">
    <location>
        <begin position="68"/>
        <end position="86"/>
    </location>
</feature>
<evidence type="ECO:0000256" key="1">
    <source>
        <dbReference type="ARBA" id="ARBA00004127"/>
    </source>
</evidence>
<keyword evidence="4 7" id="KW-1133">Transmembrane helix</keyword>
<evidence type="ECO:0000256" key="5">
    <source>
        <dbReference type="ARBA" id="ARBA00023136"/>
    </source>
</evidence>
<feature type="transmembrane region" description="Helical" evidence="7">
    <location>
        <begin position="264"/>
        <end position="283"/>
    </location>
</feature>
<dbReference type="GO" id="GO:0016020">
    <property type="term" value="C:membrane"/>
    <property type="evidence" value="ECO:0007669"/>
    <property type="project" value="UniProtKB-SubCell"/>
</dbReference>
<feature type="transmembrane region" description="Helical" evidence="7">
    <location>
        <begin position="121"/>
        <end position="138"/>
    </location>
</feature>
<feature type="domain" description="EamA" evidence="8">
    <location>
        <begin position="7"/>
        <end position="137"/>
    </location>
</feature>
<feature type="transmembrane region" description="Helical" evidence="7">
    <location>
        <begin position="92"/>
        <end position="114"/>
    </location>
</feature>
<dbReference type="RefSeq" id="WP_082667705.1">
    <property type="nucleotide sequence ID" value="NZ_BBXV01000024.1"/>
</dbReference>
<evidence type="ECO:0000256" key="4">
    <source>
        <dbReference type="ARBA" id="ARBA00022989"/>
    </source>
</evidence>
<evidence type="ECO:0000259" key="8">
    <source>
        <dbReference type="Pfam" id="PF00892"/>
    </source>
</evidence>
<dbReference type="SUPFAM" id="SSF103481">
    <property type="entry name" value="Multidrug resistance efflux transporter EmrE"/>
    <property type="match status" value="2"/>
</dbReference>
<evidence type="ECO:0000256" key="7">
    <source>
        <dbReference type="SAM" id="Phobius"/>
    </source>
</evidence>
<sequence>MGGKVAVGMVLFAAMLWGTTGTVQTLVPEGAHPVAVGTARLAVGGIALTIIVLLMGKLELKSWPIKPTILAAISMAAYQPLFFTAVTMTGVAIGTVIAIGSAPILSGLLEWVIWRRRPVKVWWMSTFLAILGCLMLFLNQSSVYVDPLGILLALGAGLSFAIYTIVSKDLVRDFSSISVVAVVFTLSAILLSPLLFIYDMTWVTELSGAAASLHLGLIATALAYFLFAKGLVHIPSSTAVTLSLAEPLTAAFLGVFFVGEELNLISWVGVSMLLLGIGFLIKGTEKEVPRRRKLMGSKRVKSLDSESRASQSESWGQKVNRERVKVNQEREKVNRTTPK</sequence>
<dbReference type="OrthoDB" id="9787117at2"/>
<feature type="region of interest" description="Disordered" evidence="6">
    <location>
        <begin position="295"/>
        <end position="339"/>
    </location>
</feature>